<dbReference type="GO" id="GO:0009279">
    <property type="term" value="C:cell outer membrane"/>
    <property type="evidence" value="ECO:0007669"/>
    <property type="project" value="UniProtKB-SubCell"/>
</dbReference>
<keyword evidence="7 8" id="KW-0998">Cell outer membrane</keyword>
<keyword evidence="12" id="KW-0675">Receptor</keyword>
<evidence type="ECO:0000256" key="5">
    <source>
        <dbReference type="ARBA" id="ARBA00023077"/>
    </source>
</evidence>
<name>A0A916TQ31_9SPHN</name>
<dbReference type="InterPro" id="IPR039426">
    <property type="entry name" value="TonB-dep_rcpt-like"/>
</dbReference>
<evidence type="ECO:0000256" key="1">
    <source>
        <dbReference type="ARBA" id="ARBA00004571"/>
    </source>
</evidence>
<dbReference type="InterPro" id="IPR000531">
    <property type="entry name" value="Beta-barrel_TonB"/>
</dbReference>
<keyword evidence="3 8" id="KW-1134">Transmembrane beta strand</keyword>
<dbReference type="Gene3D" id="2.40.170.20">
    <property type="entry name" value="TonB-dependent receptor, beta-barrel domain"/>
    <property type="match status" value="1"/>
</dbReference>
<keyword evidence="2 8" id="KW-0813">Transport</keyword>
<dbReference type="EMBL" id="BMHK01000002">
    <property type="protein sequence ID" value="GGB89891.1"/>
    <property type="molecule type" value="Genomic_DNA"/>
</dbReference>
<dbReference type="SUPFAM" id="SSF56935">
    <property type="entry name" value="Porins"/>
    <property type="match status" value="1"/>
</dbReference>
<reference evidence="12" key="1">
    <citation type="journal article" date="2014" name="Int. J. Syst. Evol. Microbiol.">
        <title>Complete genome sequence of Corynebacterium casei LMG S-19264T (=DSM 44701T), isolated from a smear-ripened cheese.</title>
        <authorList>
            <consortium name="US DOE Joint Genome Institute (JGI-PGF)"/>
            <person name="Walter F."/>
            <person name="Albersmeier A."/>
            <person name="Kalinowski J."/>
            <person name="Ruckert C."/>
        </authorList>
    </citation>
    <scope>NUCLEOTIDE SEQUENCE</scope>
    <source>
        <strain evidence="12">CGMCC 1.15095</strain>
    </source>
</reference>
<evidence type="ECO:0000256" key="7">
    <source>
        <dbReference type="ARBA" id="ARBA00023237"/>
    </source>
</evidence>
<dbReference type="GO" id="GO:0044718">
    <property type="term" value="P:siderophore transmembrane transport"/>
    <property type="evidence" value="ECO:0007669"/>
    <property type="project" value="TreeGrafter"/>
</dbReference>
<feature type="domain" description="TonB-dependent receptor plug" evidence="11">
    <location>
        <begin position="31"/>
        <end position="135"/>
    </location>
</feature>
<organism evidence="12 13">
    <name type="scientific">Novosphingobium endophyticum</name>
    <dbReference type="NCBI Taxonomy" id="1955250"/>
    <lineage>
        <taxon>Bacteria</taxon>
        <taxon>Pseudomonadati</taxon>
        <taxon>Pseudomonadota</taxon>
        <taxon>Alphaproteobacteria</taxon>
        <taxon>Sphingomonadales</taxon>
        <taxon>Sphingomonadaceae</taxon>
        <taxon>Novosphingobium</taxon>
    </lineage>
</organism>
<accession>A0A916TQ31</accession>
<dbReference type="InterPro" id="IPR036942">
    <property type="entry name" value="Beta-barrel_TonB_sf"/>
</dbReference>
<evidence type="ECO:0000259" key="10">
    <source>
        <dbReference type="Pfam" id="PF00593"/>
    </source>
</evidence>
<dbReference type="AlphaFoldDB" id="A0A916TQ31"/>
<proteinExistence type="inferred from homology"/>
<comment type="caution">
    <text evidence="12">The sequence shown here is derived from an EMBL/GenBank/DDBJ whole genome shotgun (WGS) entry which is preliminary data.</text>
</comment>
<gene>
    <name evidence="12" type="ORF">GCM10011494_05310</name>
</gene>
<protein>
    <submittedName>
        <fullName evidence="12">Siderophore receptor</fullName>
    </submittedName>
</protein>
<evidence type="ECO:0000256" key="3">
    <source>
        <dbReference type="ARBA" id="ARBA00022452"/>
    </source>
</evidence>
<dbReference type="PANTHER" id="PTHR30069">
    <property type="entry name" value="TONB-DEPENDENT OUTER MEMBRANE RECEPTOR"/>
    <property type="match status" value="1"/>
</dbReference>
<evidence type="ECO:0000256" key="9">
    <source>
        <dbReference type="RuleBase" id="RU003357"/>
    </source>
</evidence>
<dbReference type="CDD" id="cd01347">
    <property type="entry name" value="ligand_gated_channel"/>
    <property type="match status" value="1"/>
</dbReference>
<comment type="subcellular location">
    <subcellularLocation>
        <location evidence="1 8">Cell outer membrane</location>
        <topology evidence="1 8">Multi-pass membrane protein</topology>
    </subcellularLocation>
</comment>
<evidence type="ECO:0000259" key="11">
    <source>
        <dbReference type="Pfam" id="PF07715"/>
    </source>
</evidence>
<dbReference type="PANTHER" id="PTHR30069:SF42">
    <property type="entry name" value="FERRIC AEROBACTIN RECEPTOR"/>
    <property type="match status" value="1"/>
</dbReference>
<dbReference type="Proteomes" id="UP000608154">
    <property type="component" value="Unassembled WGS sequence"/>
</dbReference>
<dbReference type="Gene3D" id="2.170.130.10">
    <property type="entry name" value="TonB-dependent receptor, plug domain"/>
    <property type="match status" value="1"/>
</dbReference>
<evidence type="ECO:0000256" key="6">
    <source>
        <dbReference type="ARBA" id="ARBA00023136"/>
    </source>
</evidence>
<feature type="domain" description="TonB-dependent receptor-like beta-barrel" evidence="10">
    <location>
        <begin position="223"/>
        <end position="650"/>
    </location>
</feature>
<dbReference type="InterPro" id="IPR012910">
    <property type="entry name" value="Plug_dom"/>
</dbReference>
<evidence type="ECO:0000256" key="2">
    <source>
        <dbReference type="ARBA" id="ARBA00022448"/>
    </source>
</evidence>
<dbReference type="PROSITE" id="PS52016">
    <property type="entry name" value="TONB_DEPENDENT_REC_3"/>
    <property type="match status" value="1"/>
</dbReference>
<evidence type="ECO:0000313" key="12">
    <source>
        <dbReference type="EMBL" id="GGB89891.1"/>
    </source>
</evidence>
<reference evidence="12" key="2">
    <citation type="submission" date="2020-09" db="EMBL/GenBank/DDBJ databases">
        <authorList>
            <person name="Sun Q."/>
            <person name="Zhou Y."/>
        </authorList>
    </citation>
    <scope>NUCLEOTIDE SEQUENCE</scope>
    <source>
        <strain evidence="12">CGMCC 1.15095</strain>
    </source>
</reference>
<comment type="similarity">
    <text evidence="8 9">Belongs to the TonB-dependent receptor family.</text>
</comment>
<sequence>MAAPIAGAQAAESSDRDEIIVTATRSGTALVDLATSVSVVGEEELSQQLDFNTNVMRALEFAIPGLAPQRESRSNCSPNIRGRQTSIQVNGIPVNENIRQSTCDQMYQLSPFAIERVEVLRGGTALYGAGSPGGVINFITRRAKGRQLEVDVVAQTSFNTSKLDDTFTTDLYGGVGQKLDGWDYYVGAAYTDGGVERTPNGGLVPGREYESVAFNGSLGVDLAGGELRVTGTWYREDKGQQYSADGTQDIGNFAPVIPVDSHPQLDEGVMRSTTVALFYDHPDVLGHSLSVSGYYQDQLYRQRDNFFDLTFGNDFFASDSYHDRFGFRSTLVKKANLGAVEFVGSYGFDYTYNSYYRPAIDPAAGDAIFGYVSPEVIFNTYALFGQIELDFGRLRLVGGARQEWYRGEIGDRDFDPAIPGSATPGDLGKSDLALYNLGAVFDVTDAVQLYGGFSQGAEIAQLGRAARGQSDPSLITPEPATSDQFELGIRGRTGGLRFEVAGFRSTSDRASLLQEDQSCAGETLCPLVPLRARQRFWGFEGSADWQVSNQLDLAAVVTWQRGKIFDEGLGRFIEYSTDTVAPFRLTGSASYRPIEPLSLSLQGTYYGAADYYTAAEQAAGFVNTESTFLMDASIRYQLGKGELFVAASNLLDEKYVSVADQGVGFFYYQAEGRRVTVGYKARF</sequence>
<dbReference type="RefSeq" id="WP_188768083.1">
    <property type="nucleotide sequence ID" value="NZ_BMHK01000002.1"/>
</dbReference>
<dbReference type="InterPro" id="IPR037066">
    <property type="entry name" value="Plug_dom_sf"/>
</dbReference>
<dbReference type="Pfam" id="PF07715">
    <property type="entry name" value="Plug"/>
    <property type="match status" value="1"/>
</dbReference>
<dbReference type="Pfam" id="PF00593">
    <property type="entry name" value="TonB_dep_Rec_b-barrel"/>
    <property type="match status" value="1"/>
</dbReference>
<evidence type="ECO:0000256" key="8">
    <source>
        <dbReference type="PROSITE-ProRule" id="PRU01360"/>
    </source>
</evidence>
<keyword evidence="13" id="KW-1185">Reference proteome</keyword>
<keyword evidence="5 9" id="KW-0798">TonB box</keyword>
<evidence type="ECO:0000313" key="13">
    <source>
        <dbReference type="Proteomes" id="UP000608154"/>
    </source>
</evidence>
<evidence type="ECO:0000256" key="4">
    <source>
        <dbReference type="ARBA" id="ARBA00022692"/>
    </source>
</evidence>
<keyword evidence="6 8" id="KW-0472">Membrane</keyword>
<dbReference type="GO" id="GO:0015344">
    <property type="term" value="F:siderophore uptake transmembrane transporter activity"/>
    <property type="evidence" value="ECO:0007669"/>
    <property type="project" value="TreeGrafter"/>
</dbReference>
<keyword evidence="4 8" id="KW-0812">Transmembrane</keyword>